<evidence type="ECO:0000256" key="3">
    <source>
        <dbReference type="ARBA" id="ARBA00023163"/>
    </source>
</evidence>
<dbReference type="CDD" id="cd06267">
    <property type="entry name" value="PBP1_LacI_sugar_binding-like"/>
    <property type="match status" value="1"/>
</dbReference>
<dbReference type="CDD" id="cd01392">
    <property type="entry name" value="HTH_LacI"/>
    <property type="match status" value="1"/>
</dbReference>
<evidence type="ECO:0000256" key="2">
    <source>
        <dbReference type="ARBA" id="ARBA00023125"/>
    </source>
</evidence>
<dbReference type="PROSITE" id="PS50932">
    <property type="entry name" value="HTH_LACI_2"/>
    <property type="match status" value="1"/>
</dbReference>
<keyword evidence="3" id="KW-0804">Transcription</keyword>
<reference evidence="5" key="1">
    <citation type="submission" date="2022-05" db="EMBL/GenBank/DDBJ databases">
        <title>Comparative Genomics of Spacecraft Associated Microbes.</title>
        <authorList>
            <person name="Tran M.T."/>
            <person name="Wright A."/>
            <person name="Seuylemezian A."/>
            <person name="Eisen J."/>
            <person name="Coil D."/>
        </authorList>
    </citation>
    <scope>NUCLEOTIDE SEQUENCE</scope>
    <source>
        <strain evidence="5">214.1.1</strain>
    </source>
</reference>
<feature type="domain" description="HTH lacI-type" evidence="4">
    <location>
        <begin position="4"/>
        <end position="58"/>
    </location>
</feature>
<protein>
    <submittedName>
        <fullName evidence="5">LacI family transcriptional regulator</fullName>
    </submittedName>
</protein>
<dbReference type="SUPFAM" id="SSF47413">
    <property type="entry name" value="lambda repressor-like DNA-binding domains"/>
    <property type="match status" value="1"/>
</dbReference>
<keyword evidence="6" id="KW-1185">Reference proteome</keyword>
<dbReference type="Pfam" id="PF13377">
    <property type="entry name" value="Peripla_BP_3"/>
    <property type="match status" value="1"/>
</dbReference>
<accession>A0A9X2DS99</accession>
<dbReference type="InterPro" id="IPR000843">
    <property type="entry name" value="HTH_LacI"/>
</dbReference>
<evidence type="ECO:0000313" key="5">
    <source>
        <dbReference type="EMBL" id="MCM3716109.1"/>
    </source>
</evidence>
<proteinExistence type="predicted"/>
<comment type="caution">
    <text evidence="5">The sequence shown here is derived from an EMBL/GenBank/DDBJ whole genome shotgun (WGS) entry which is preliminary data.</text>
</comment>
<dbReference type="InterPro" id="IPR046335">
    <property type="entry name" value="LacI/GalR-like_sensor"/>
</dbReference>
<dbReference type="Gene3D" id="3.40.50.2300">
    <property type="match status" value="2"/>
</dbReference>
<name>A0A9X2DS99_9BACI</name>
<dbReference type="SMART" id="SM00354">
    <property type="entry name" value="HTH_LACI"/>
    <property type="match status" value="1"/>
</dbReference>
<dbReference type="GO" id="GO:0000976">
    <property type="term" value="F:transcription cis-regulatory region binding"/>
    <property type="evidence" value="ECO:0007669"/>
    <property type="project" value="TreeGrafter"/>
</dbReference>
<dbReference type="AlphaFoldDB" id="A0A9X2DS99"/>
<keyword evidence="2" id="KW-0238">DNA-binding</keyword>
<dbReference type="SUPFAM" id="SSF53822">
    <property type="entry name" value="Periplasmic binding protein-like I"/>
    <property type="match status" value="1"/>
</dbReference>
<dbReference type="RefSeq" id="WP_251224787.1">
    <property type="nucleotide sequence ID" value="NZ_JAMBOL010000028.1"/>
</dbReference>
<dbReference type="InterPro" id="IPR010982">
    <property type="entry name" value="Lambda_DNA-bd_dom_sf"/>
</dbReference>
<evidence type="ECO:0000256" key="1">
    <source>
        <dbReference type="ARBA" id="ARBA00023015"/>
    </source>
</evidence>
<keyword evidence="1" id="KW-0805">Transcription regulation</keyword>
<sequence length="335" mass="37272">MDRVTSKDVAKKAGVSQATVSRVINNYPHMKQSTREKVLKAIQELGFTPDQIARSLNMRKTSSIGLIVGDISNPFFAETAKVIISQARKSGFDVILTDTEHESVNLEKSIESLVGKRVEGIIIGSVDLYDSKTRQFAETGFPVVFYNTNIHEDIGNYVVLNNKKGAKVGVKHLVELGHRKIAYISGTLKYSNLSGRLEGFKEALKEYDLPFDKHLIKEFDVSSNGISTFLKAQMEQPNPPTAFFAASDQIAFTVMEAARELGLQIPDDISVIGFDNINISANPFINLTTISQQHRRMASIALENLLTLIKNDNEMIRNVLEPELILRSTTTTPRK</sequence>
<organism evidence="5 6">
    <name type="scientific">Halalkalibacter oceani</name>
    <dbReference type="NCBI Taxonomy" id="1653776"/>
    <lineage>
        <taxon>Bacteria</taxon>
        <taxon>Bacillati</taxon>
        <taxon>Bacillota</taxon>
        <taxon>Bacilli</taxon>
        <taxon>Bacillales</taxon>
        <taxon>Bacillaceae</taxon>
        <taxon>Halalkalibacter</taxon>
    </lineage>
</organism>
<dbReference type="PRINTS" id="PR00036">
    <property type="entry name" value="HTHLACI"/>
</dbReference>
<dbReference type="PANTHER" id="PTHR30146:SF109">
    <property type="entry name" value="HTH-TYPE TRANSCRIPTIONAL REGULATOR GALS"/>
    <property type="match status" value="1"/>
</dbReference>
<evidence type="ECO:0000313" key="6">
    <source>
        <dbReference type="Proteomes" id="UP001139179"/>
    </source>
</evidence>
<dbReference type="InterPro" id="IPR028082">
    <property type="entry name" value="Peripla_BP_I"/>
</dbReference>
<dbReference type="Pfam" id="PF00356">
    <property type="entry name" value="LacI"/>
    <property type="match status" value="1"/>
</dbReference>
<dbReference type="GO" id="GO:0003700">
    <property type="term" value="F:DNA-binding transcription factor activity"/>
    <property type="evidence" value="ECO:0007669"/>
    <property type="project" value="TreeGrafter"/>
</dbReference>
<gene>
    <name evidence="5" type="ORF">M3202_18870</name>
</gene>
<dbReference type="Proteomes" id="UP001139179">
    <property type="component" value="Unassembled WGS sequence"/>
</dbReference>
<dbReference type="PANTHER" id="PTHR30146">
    <property type="entry name" value="LACI-RELATED TRANSCRIPTIONAL REPRESSOR"/>
    <property type="match status" value="1"/>
</dbReference>
<evidence type="ECO:0000259" key="4">
    <source>
        <dbReference type="PROSITE" id="PS50932"/>
    </source>
</evidence>
<dbReference type="EMBL" id="JAMBOL010000028">
    <property type="protein sequence ID" value="MCM3716109.1"/>
    <property type="molecule type" value="Genomic_DNA"/>
</dbReference>
<dbReference type="Gene3D" id="1.10.260.40">
    <property type="entry name" value="lambda repressor-like DNA-binding domains"/>
    <property type="match status" value="1"/>
</dbReference>